<dbReference type="PIRSF" id="PIRSF001221">
    <property type="entry name" value="Amidase_fungi"/>
    <property type="match status" value="1"/>
</dbReference>
<keyword evidence="3" id="KW-0812">Transmembrane</keyword>
<evidence type="ECO:0000256" key="3">
    <source>
        <dbReference type="SAM" id="Phobius"/>
    </source>
</evidence>
<dbReference type="SUPFAM" id="SSF75304">
    <property type="entry name" value="Amidase signature (AS) enzymes"/>
    <property type="match status" value="1"/>
</dbReference>
<reference evidence="5 6" key="1">
    <citation type="submission" date="2020-11" db="EMBL/GenBank/DDBJ databases">
        <authorList>
            <person name="Wallbank WR R."/>
            <person name="Pardo Diaz C."/>
            <person name="Kozak K."/>
            <person name="Martin S."/>
            <person name="Jiggins C."/>
            <person name="Moest M."/>
            <person name="Warren A I."/>
            <person name="Generalovic N T."/>
            <person name="Byers J.R.P. K."/>
            <person name="Montejo-Kovacevich G."/>
            <person name="Yen C E."/>
        </authorList>
    </citation>
    <scope>NUCLEOTIDE SEQUENCE [LARGE SCALE GENOMIC DNA]</scope>
</reference>
<dbReference type="InParanoid" id="A0A7R8YWT7"/>
<dbReference type="Proteomes" id="UP000594454">
    <property type="component" value="Chromosome 3"/>
</dbReference>
<evidence type="ECO:0000259" key="4">
    <source>
        <dbReference type="Pfam" id="PF01425"/>
    </source>
</evidence>
<protein>
    <recommendedName>
        <fullName evidence="4">Amidase domain-containing protein</fullName>
    </recommendedName>
</protein>
<dbReference type="Pfam" id="PF01425">
    <property type="entry name" value="Amidase"/>
    <property type="match status" value="1"/>
</dbReference>
<feature type="active site" description="Charge relay system" evidence="2">
    <location>
        <position position="123"/>
    </location>
</feature>
<proteinExistence type="inferred from homology"/>
<dbReference type="InterPro" id="IPR020556">
    <property type="entry name" value="Amidase_CS"/>
</dbReference>
<dbReference type="InterPro" id="IPR023631">
    <property type="entry name" value="Amidase_dom"/>
</dbReference>
<name>A0A7R8YWT7_HERIL</name>
<dbReference type="Gene3D" id="3.90.1300.10">
    <property type="entry name" value="Amidase signature (AS) domain"/>
    <property type="match status" value="1"/>
</dbReference>
<dbReference type="InterPro" id="IPR052739">
    <property type="entry name" value="FAAH2"/>
</dbReference>
<evidence type="ECO:0000313" key="5">
    <source>
        <dbReference type="EMBL" id="CAD7085140.1"/>
    </source>
</evidence>
<feature type="active site" description="Acyl-ester intermediate" evidence="2">
    <location>
        <position position="222"/>
    </location>
</feature>
<organism evidence="5 6">
    <name type="scientific">Hermetia illucens</name>
    <name type="common">Black soldier fly</name>
    <dbReference type="NCBI Taxonomy" id="343691"/>
    <lineage>
        <taxon>Eukaryota</taxon>
        <taxon>Metazoa</taxon>
        <taxon>Ecdysozoa</taxon>
        <taxon>Arthropoda</taxon>
        <taxon>Hexapoda</taxon>
        <taxon>Insecta</taxon>
        <taxon>Pterygota</taxon>
        <taxon>Neoptera</taxon>
        <taxon>Endopterygota</taxon>
        <taxon>Diptera</taxon>
        <taxon>Brachycera</taxon>
        <taxon>Stratiomyomorpha</taxon>
        <taxon>Stratiomyidae</taxon>
        <taxon>Hermetiinae</taxon>
        <taxon>Hermetia</taxon>
    </lineage>
</organism>
<evidence type="ECO:0000256" key="1">
    <source>
        <dbReference type="ARBA" id="ARBA00009199"/>
    </source>
</evidence>
<dbReference type="PROSITE" id="PS00571">
    <property type="entry name" value="AMIDASES"/>
    <property type="match status" value="1"/>
</dbReference>
<keyword evidence="6" id="KW-1185">Reference proteome</keyword>
<dbReference type="EMBL" id="LR899011">
    <property type="protein sequence ID" value="CAD7085140.1"/>
    <property type="molecule type" value="Genomic_DNA"/>
</dbReference>
<accession>A0A7R8YWT7</accession>
<sequence length="519" mass="56809">MDYGLTLVAFLLNLIGILLTPVYIFLEWLKKGDKVPPITDNLLLIPVTELAAKIRVQEVKSEQVVRAYIERIKLVEPIINAVVEDRFEAALKDARSADEMCTSTDRTELETKYPLLGVPFTVKESCGLQGLSQSVGSLTRKGIKAIFDGEVVTNLKSAGAIPLLVSANPEYCVSWETNNLLKGVCRNPYNTRHSSGGSSGGEGALIAAGASPFGVGSDIAGSIRIPSAFNGIFGHKPTGGLLSTNGHFPGSTDPEFNTYLQTGPMCRYAVDLPMILEIMVGEKAKMKLENELHLKDIKVYTTSGYGRRAIGNCISPEIERVMQEGVSYFRQIGMDVKEVKLSSNIDDSLEGSLAKFVEMNDIPDLLQHPDDPKTHDNLFIEFAKHLIGIPKYTLASLIFEVLKETGGFMTAASRKLHSEKLSILRKELLDLLGADSILIFPTIHCTAFKHHESYANMPGVMYTMFFNVIGFPGTHIPIGLSKRGLPIGFQVVAAPYKDKLCLTIATELEKKFGGWIPPS</sequence>
<keyword evidence="3" id="KW-0472">Membrane</keyword>
<dbReference type="AlphaFoldDB" id="A0A7R8YWT7"/>
<gene>
    <name evidence="5" type="ORF">HERILL_LOCUS8003</name>
</gene>
<keyword evidence="3" id="KW-1133">Transmembrane helix</keyword>
<dbReference type="PANTHER" id="PTHR43372">
    <property type="entry name" value="FATTY-ACID AMIDE HYDROLASE"/>
    <property type="match status" value="1"/>
</dbReference>
<dbReference type="GO" id="GO:0012505">
    <property type="term" value="C:endomembrane system"/>
    <property type="evidence" value="ECO:0007669"/>
    <property type="project" value="TreeGrafter"/>
</dbReference>
<comment type="similarity">
    <text evidence="1">Belongs to the amidase family.</text>
</comment>
<evidence type="ECO:0000313" key="6">
    <source>
        <dbReference type="Proteomes" id="UP000594454"/>
    </source>
</evidence>
<feature type="domain" description="Amidase" evidence="4">
    <location>
        <begin position="64"/>
        <end position="502"/>
    </location>
</feature>
<dbReference type="FunCoup" id="A0A7R8YWT7">
    <property type="interactions" value="1"/>
</dbReference>
<dbReference type="PANTHER" id="PTHR43372:SF3">
    <property type="entry name" value="AT07710P-RELATED"/>
    <property type="match status" value="1"/>
</dbReference>
<dbReference type="OMA" id="GHSLFTK"/>
<feature type="transmembrane region" description="Helical" evidence="3">
    <location>
        <begin position="6"/>
        <end position="26"/>
    </location>
</feature>
<evidence type="ECO:0000256" key="2">
    <source>
        <dbReference type="PIRSR" id="PIRSR001221-1"/>
    </source>
</evidence>
<feature type="active site" description="Charge relay system" evidence="2">
    <location>
        <position position="198"/>
    </location>
</feature>
<dbReference type="OrthoDB" id="6428749at2759"/>
<dbReference type="InterPro" id="IPR036928">
    <property type="entry name" value="AS_sf"/>
</dbReference>